<evidence type="ECO:0000313" key="4">
    <source>
        <dbReference type="Proteomes" id="UP000275078"/>
    </source>
</evidence>
<reference evidence="3 4" key="1">
    <citation type="journal article" date="2018" name="Nat. Ecol. Evol.">
        <title>Pezizomycetes genomes reveal the molecular basis of ectomycorrhizal truffle lifestyle.</title>
        <authorList>
            <person name="Murat C."/>
            <person name="Payen T."/>
            <person name="Noel B."/>
            <person name="Kuo A."/>
            <person name="Morin E."/>
            <person name="Chen J."/>
            <person name="Kohler A."/>
            <person name="Krizsan K."/>
            <person name="Balestrini R."/>
            <person name="Da Silva C."/>
            <person name="Montanini B."/>
            <person name="Hainaut M."/>
            <person name="Levati E."/>
            <person name="Barry K.W."/>
            <person name="Belfiori B."/>
            <person name="Cichocki N."/>
            <person name="Clum A."/>
            <person name="Dockter R.B."/>
            <person name="Fauchery L."/>
            <person name="Guy J."/>
            <person name="Iotti M."/>
            <person name="Le Tacon F."/>
            <person name="Lindquist E.A."/>
            <person name="Lipzen A."/>
            <person name="Malagnac F."/>
            <person name="Mello A."/>
            <person name="Molinier V."/>
            <person name="Miyauchi S."/>
            <person name="Poulain J."/>
            <person name="Riccioni C."/>
            <person name="Rubini A."/>
            <person name="Sitrit Y."/>
            <person name="Splivallo R."/>
            <person name="Traeger S."/>
            <person name="Wang M."/>
            <person name="Zifcakova L."/>
            <person name="Wipf D."/>
            <person name="Zambonelli A."/>
            <person name="Paolocci F."/>
            <person name="Nowrousian M."/>
            <person name="Ottonello S."/>
            <person name="Baldrian P."/>
            <person name="Spatafora J.W."/>
            <person name="Henrissat B."/>
            <person name="Nagy L.G."/>
            <person name="Aury J.M."/>
            <person name="Wincker P."/>
            <person name="Grigoriev I.V."/>
            <person name="Bonfante P."/>
            <person name="Martin F.M."/>
        </authorList>
    </citation>
    <scope>NUCLEOTIDE SEQUENCE [LARGE SCALE GENOMIC DNA]</scope>
    <source>
        <strain evidence="3 4">RN42</strain>
    </source>
</reference>
<keyword evidence="4" id="KW-1185">Reference proteome</keyword>
<proteinExistence type="predicted"/>
<accession>A0A3N4HWG9</accession>
<feature type="compositionally biased region" description="Basic and acidic residues" evidence="2">
    <location>
        <begin position="350"/>
        <end position="359"/>
    </location>
</feature>
<dbReference type="EMBL" id="ML119714">
    <property type="protein sequence ID" value="RPA78213.1"/>
    <property type="molecule type" value="Genomic_DNA"/>
</dbReference>
<feature type="region of interest" description="Disordered" evidence="2">
    <location>
        <begin position="333"/>
        <end position="359"/>
    </location>
</feature>
<feature type="compositionally biased region" description="Low complexity" evidence="2">
    <location>
        <begin position="337"/>
        <end position="346"/>
    </location>
</feature>
<evidence type="ECO:0000256" key="1">
    <source>
        <dbReference type="SAM" id="Coils"/>
    </source>
</evidence>
<name>A0A3N4HWG9_ASCIM</name>
<keyword evidence="1" id="KW-0175">Coiled coil</keyword>
<evidence type="ECO:0000256" key="2">
    <source>
        <dbReference type="SAM" id="MobiDB-lite"/>
    </source>
</evidence>
<evidence type="ECO:0000313" key="3">
    <source>
        <dbReference type="EMBL" id="RPA78213.1"/>
    </source>
</evidence>
<protein>
    <submittedName>
        <fullName evidence="3">Uncharacterized protein</fullName>
    </submittedName>
</protein>
<gene>
    <name evidence="3" type="ORF">BJ508DRAFT_309461</name>
</gene>
<dbReference type="Proteomes" id="UP000275078">
    <property type="component" value="Unassembled WGS sequence"/>
</dbReference>
<feature type="coiled-coil region" evidence="1">
    <location>
        <begin position="245"/>
        <end position="296"/>
    </location>
</feature>
<dbReference type="AlphaFoldDB" id="A0A3N4HWG9"/>
<organism evidence="3 4">
    <name type="scientific">Ascobolus immersus RN42</name>
    <dbReference type="NCBI Taxonomy" id="1160509"/>
    <lineage>
        <taxon>Eukaryota</taxon>
        <taxon>Fungi</taxon>
        <taxon>Dikarya</taxon>
        <taxon>Ascomycota</taxon>
        <taxon>Pezizomycotina</taxon>
        <taxon>Pezizomycetes</taxon>
        <taxon>Pezizales</taxon>
        <taxon>Ascobolaceae</taxon>
        <taxon>Ascobolus</taxon>
    </lineage>
</organism>
<sequence>MAQVPYSHTGKRPLPPFPQVVKSLWAHKYFPKRLCQLCLTTKPQVFLQNRVTDPYKTNNQPKDTTRTHYPQQMQPYPPHSFHPLTALSGYAPAGIPTYTQPPRWPIHHHSVPPRSSNPYHPSIHPAHPFIRQQNRNDSVKRAIKALQVAQHCLQDSITVLQARLQRLKKSHARNCVWSKGFGKRIAASIVCLREGLQNSKVERTREGFERAREEVDRRIKAGGLDAMMDELRLGVEEQVCGSGYAVELRRELQSLERKVADWKRYTERNGEIEKEVRGVEEYLEELEARLKLAREIEGGLEKGEYESRDEAGRFKLLFPNPFFADVGCDAGSTRAAGEGSESSTSGPRCAPERQEEPYSFKFRRSDDSVLLELIPGSEYYGENRSDVWRKR</sequence>